<keyword evidence="3" id="KW-1185">Reference proteome</keyword>
<keyword evidence="1" id="KW-0472">Membrane</keyword>
<name>A0A4R0JW70_9ACTN</name>
<keyword evidence="1" id="KW-1133">Transmembrane helix</keyword>
<dbReference type="RefSeq" id="WP_131513574.1">
    <property type="nucleotide sequence ID" value="NZ_SJKD01000002.1"/>
</dbReference>
<dbReference type="AlphaFoldDB" id="A0A4R0JW70"/>
<protein>
    <submittedName>
        <fullName evidence="2">Uncharacterized protein</fullName>
    </submittedName>
</protein>
<comment type="caution">
    <text evidence="2">The sequence shown here is derived from an EMBL/GenBank/DDBJ whole genome shotgun (WGS) entry which is preliminary data.</text>
</comment>
<feature type="transmembrane region" description="Helical" evidence="1">
    <location>
        <begin position="63"/>
        <end position="83"/>
    </location>
</feature>
<sequence length="95" mass="9928">MTDRNRELLELSWPMDGQLALSATVGAMTRTLGNWVVATIGVIGGLAYALAGGTFLLTDASDPFFPVSSGMALWAVIVGIAALRRRRGSSAEMAG</sequence>
<keyword evidence="1" id="KW-0812">Transmembrane</keyword>
<organism evidence="2 3">
    <name type="scientific">Kribbella capetownensis</name>
    <dbReference type="NCBI Taxonomy" id="1572659"/>
    <lineage>
        <taxon>Bacteria</taxon>
        <taxon>Bacillati</taxon>
        <taxon>Actinomycetota</taxon>
        <taxon>Actinomycetes</taxon>
        <taxon>Propionibacteriales</taxon>
        <taxon>Kribbellaceae</taxon>
        <taxon>Kribbella</taxon>
    </lineage>
</organism>
<dbReference type="OrthoDB" id="3535131at2"/>
<evidence type="ECO:0000313" key="2">
    <source>
        <dbReference type="EMBL" id="TCC50877.1"/>
    </source>
</evidence>
<gene>
    <name evidence="2" type="ORF">E0H75_12000</name>
</gene>
<evidence type="ECO:0000256" key="1">
    <source>
        <dbReference type="SAM" id="Phobius"/>
    </source>
</evidence>
<evidence type="ECO:0000313" key="3">
    <source>
        <dbReference type="Proteomes" id="UP000293342"/>
    </source>
</evidence>
<dbReference type="EMBL" id="SJKD01000002">
    <property type="protein sequence ID" value="TCC50877.1"/>
    <property type="molecule type" value="Genomic_DNA"/>
</dbReference>
<reference evidence="2 3" key="1">
    <citation type="submission" date="2019-02" db="EMBL/GenBank/DDBJ databases">
        <title>Kribbella capetownensis sp. nov. and Kribbella speibonae sp. nov., isolated from soil.</title>
        <authorList>
            <person name="Curtis S.M."/>
            <person name="Norton I."/>
            <person name="Everest G.J."/>
            <person name="Meyers P.R."/>
        </authorList>
    </citation>
    <scope>NUCLEOTIDE SEQUENCE [LARGE SCALE GENOMIC DNA]</scope>
    <source>
        <strain evidence="2 3">YM53</strain>
    </source>
</reference>
<accession>A0A4R0JW70</accession>
<proteinExistence type="predicted"/>
<feature type="transmembrane region" description="Helical" evidence="1">
    <location>
        <begin position="35"/>
        <end position="57"/>
    </location>
</feature>
<dbReference type="Proteomes" id="UP000293342">
    <property type="component" value="Unassembled WGS sequence"/>
</dbReference>